<comment type="caution">
    <text evidence="1">The sequence shown here is derived from an EMBL/GenBank/DDBJ whole genome shotgun (WGS) entry which is preliminary data.</text>
</comment>
<dbReference type="EMBL" id="PDCK01000045">
    <property type="protein sequence ID" value="PRQ17522.1"/>
    <property type="molecule type" value="Genomic_DNA"/>
</dbReference>
<evidence type="ECO:0000313" key="1">
    <source>
        <dbReference type="EMBL" id="PRQ17522.1"/>
    </source>
</evidence>
<dbReference type="AlphaFoldDB" id="A0A2P6P6J7"/>
<proteinExistence type="predicted"/>
<organism evidence="1 2">
    <name type="scientific">Rosa chinensis</name>
    <name type="common">China rose</name>
    <dbReference type="NCBI Taxonomy" id="74649"/>
    <lineage>
        <taxon>Eukaryota</taxon>
        <taxon>Viridiplantae</taxon>
        <taxon>Streptophyta</taxon>
        <taxon>Embryophyta</taxon>
        <taxon>Tracheophyta</taxon>
        <taxon>Spermatophyta</taxon>
        <taxon>Magnoliopsida</taxon>
        <taxon>eudicotyledons</taxon>
        <taxon>Gunneridae</taxon>
        <taxon>Pentapetalae</taxon>
        <taxon>rosids</taxon>
        <taxon>fabids</taxon>
        <taxon>Rosales</taxon>
        <taxon>Rosaceae</taxon>
        <taxon>Rosoideae</taxon>
        <taxon>Rosoideae incertae sedis</taxon>
        <taxon>Rosa</taxon>
    </lineage>
</organism>
<dbReference type="Gramene" id="PRQ17522">
    <property type="protein sequence ID" value="PRQ17522"/>
    <property type="gene ID" value="RchiOBHm_Chr7g0195931"/>
</dbReference>
<accession>A0A2P6P6J7</accession>
<reference evidence="1 2" key="1">
    <citation type="journal article" date="2018" name="Nat. Genet.">
        <title>The Rosa genome provides new insights in the design of modern roses.</title>
        <authorList>
            <person name="Bendahmane M."/>
        </authorList>
    </citation>
    <scope>NUCLEOTIDE SEQUENCE [LARGE SCALE GENOMIC DNA]</scope>
    <source>
        <strain evidence="2">cv. Old Blush</strain>
    </source>
</reference>
<dbReference type="Proteomes" id="UP000238479">
    <property type="component" value="Chromosome 7"/>
</dbReference>
<name>A0A2P6P6J7_ROSCH</name>
<keyword evidence="2" id="KW-1185">Reference proteome</keyword>
<evidence type="ECO:0000313" key="2">
    <source>
        <dbReference type="Proteomes" id="UP000238479"/>
    </source>
</evidence>
<protein>
    <submittedName>
        <fullName evidence="1">Uncharacterized protein</fullName>
    </submittedName>
</protein>
<gene>
    <name evidence="1" type="ORF">RchiOBHm_Chr7g0195931</name>
</gene>
<sequence length="73" mass="7948">MSIFNFFDSDTALQANSLSIFFSSSTVTDLLSRVSMAKNDASFGSVGEFLKWCQQSGEPSTIDISRDHSQTGT</sequence>